<keyword evidence="1" id="KW-1133">Transmembrane helix</keyword>
<dbReference type="AlphaFoldDB" id="A0A9Q0BNN0"/>
<protein>
    <submittedName>
        <fullName evidence="2">Uncharacterized protein</fullName>
    </submittedName>
</protein>
<feature type="non-terminal residue" evidence="2">
    <location>
        <position position="1"/>
    </location>
</feature>
<keyword evidence="1" id="KW-0812">Transmembrane</keyword>
<organism evidence="2 3">
    <name type="scientific">Drosophila gunungcola</name>
    <name type="common">fruit fly</name>
    <dbReference type="NCBI Taxonomy" id="103775"/>
    <lineage>
        <taxon>Eukaryota</taxon>
        <taxon>Metazoa</taxon>
        <taxon>Ecdysozoa</taxon>
        <taxon>Arthropoda</taxon>
        <taxon>Hexapoda</taxon>
        <taxon>Insecta</taxon>
        <taxon>Pterygota</taxon>
        <taxon>Neoptera</taxon>
        <taxon>Endopterygota</taxon>
        <taxon>Diptera</taxon>
        <taxon>Brachycera</taxon>
        <taxon>Muscomorpha</taxon>
        <taxon>Ephydroidea</taxon>
        <taxon>Drosophilidae</taxon>
        <taxon>Drosophila</taxon>
        <taxon>Sophophora</taxon>
    </lineage>
</organism>
<comment type="caution">
    <text evidence="2">The sequence shown here is derived from an EMBL/GenBank/DDBJ whole genome shotgun (WGS) entry which is preliminary data.</text>
</comment>
<gene>
    <name evidence="2" type="ORF">M5D96_009160</name>
</gene>
<dbReference type="Proteomes" id="UP001059596">
    <property type="component" value="Unassembled WGS sequence"/>
</dbReference>
<evidence type="ECO:0000313" key="2">
    <source>
        <dbReference type="EMBL" id="KAI8038119.1"/>
    </source>
</evidence>
<sequence>REINFRSLRSTPVFSPSSIRHYFSKGNCSCISLLQFPFLLVAHFAGFLCFFAFHVAGAICHRSAAIYRSRLLRIMATSTRVTLSCSITNRG</sequence>
<name>A0A9Q0BNN0_9MUSC</name>
<accession>A0A9Q0BNN0</accession>
<evidence type="ECO:0000256" key="1">
    <source>
        <dbReference type="SAM" id="Phobius"/>
    </source>
</evidence>
<feature type="transmembrane region" description="Helical" evidence="1">
    <location>
        <begin position="36"/>
        <end position="60"/>
    </location>
</feature>
<keyword evidence="1" id="KW-0472">Membrane</keyword>
<feature type="non-terminal residue" evidence="2">
    <location>
        <position position="91"/>
    </location>
</feature>
<evidence type="ECO:0000313" key="3">
    <source>
        <dbReference type="Proteomes" id="UP001059596"/>
    </source>
</evidence>
<dbReference type="EMBL" id="JAMKOV010000009">
    <property type="protein sequence ID" value="KAI8038119.1"/>
    <property type="molecule type" value="Genomic_DNA"/>
</dbReference>
<keyword evidence="3" id="KW-1185">Reference proteome</keyword>
<reference evidence="2" key="1">
    <citation type="journal article" date="2023" name="Genome Biol. Evol.">
        <title>Long-read-based Genome Assembly of Drosophila gunungcola Reveals Fewer Chemosensory Genes in Flower-breeding Species.</title>
        <authorList>
            <person name="Negi A."/>
            <person name="Liao B.Y."/>
            <person name="Yeh S.D."/>
        </authorList>
    </citation>
    <scope>NUCLEOTIDE SEQUENCE</scope>
    <source>
        <strain evidence="2">Sukarami</strain>
    </source>
</reference>
<proteinExistence type="predicted"/>